<dbReference type="EC" id="1.1.1.85" evidence="6 16"/>
<dbReference type="OrthoDB" id="5289857at2"/>
<dbReference type="SMART" id="SM01329">
    <property type="entry name" value="Iso_dh"/>
    <property type="match status" value="1"/>
</dbReference>
<evidence type="ECO:0000256" key="3">
    <source>
        <dbReference type="ARBA" id="ARBA00004762"/>
    </source>
</evidence>
<dbReference type="EMBL" id="WFLM01000002">
    <property type="protein sequence ID" value="KAB8039620.1"/>
    <property type="molecule type" value="Genomic_DNA"/>
</dbReference>
<evidence type="ECO:0000256" key="5">
    <source>
        <dbReference type="ARBA" id="ARBA00011738"/>
    </source>
</evidence>
<evidence type="ECO:0000256" key="6">
    <source>
        <dbReference type="ARBA" id="ARBA00013101"/>
    </source>
</evidence>
<dbReference type="InterPro" id="IPR019818">
    <property type="entry name" value="IsoCit/isopropylmalate_DH_CS"/>
</dbReference>
<evidence type="ECO:0000256" key="15">
    <source>
        <dbReference type="ARBA" id="ARBA00023304"/>
    </source>
</evidence>
<evidence type="ECO:0000256" key="11">
    <source>
        <dbReference type="ARBA" id="ARBA00022842"/>
    </source>
</evidence>
<dbReference type="Pfam" id="PF00180">
    <property type="entry name" value="Iso_dh"/>
    <property type="match status" value="1"/>
</dbReference>
<evidence type="ECO:0000256" key="17">
    <source>
        <dbReference type="RuleBase" id="RU004443"/>
    </source>
</evidence>
<evidence type="ECO:0000256" key="14">
    <source>
        <dbReference type="ARBA" id="ARBA00023211"/>
    </source>
</evidence>
<comment type="function">
    <text evidence="18">Catalyzes the oxidation of 3-carboxy-2-hydroxy-4-methylpentanoate (3-isopropylmalate) to 3-carboxy-4-methyl-2-oxopentanoate. The product decarboxylates to 4-methyl-2 oxopentanoate.</text>
</comment>
<keyword evidence="14" id="KW-0464">Manganese</keyword>
<keyword evidence="10 18" id="KW-0479">Metal-binding</keyword>
<dbReference type="UniPathway" id="UPA00048">
    <property type="reaction ID" value="UER00072"/>
</dbReference>
<keyword evidence="21" id="KW-1185">Reference proteome</keyword>
<comment type="subunit">
    <text evidence="5 18">Homodimer.</text>
</comment>
<dbReference type="InterPro" id="IPR024084">
    <property type="entry name" value="IsoPropMal-DH-like_dom"/>
</dbReference>
<keyword evidence="11" id="KW-0460">Magnesium</keyword>
<evidence type="ECO:0000256" key="18">
    <source>
        <dbReference type="RuleBase" id="RU004445"/>
    </source>
</evidence>
<evidence type="ECO:0000259" key="19">
    <source>
        <dbReference type="SMART" id="SM01329"/>
    </source>
</evidence>
<evidence type="ECO:0000256" key="16">
    <source>
        <dbReference type="NCBIfam" id="TIGR00169"/>
    </source>
</evidence>
<dbReference type="GO" id="GO:0005829">
    <property type="term" value="C:cytosol"/>
    <property type="evidence" value="ECO:0007669"/>
    <property type="project" value="TreeGrafter"/>
</dbReference>
<comment type="similarity">
    <text evidence="4">Belongs to the isocitrate and isopropylmalate dehydrogenases family. LeuB type 1 subfamily.</text>
</comment>
<dbReference type="SUPFAM" id="SSF53659">
    <property type="entry name" value="Isocitrate/Isopropylmalate dehydrogenase-like"/>
    <property type="match status" value="1"/>
</dbReference>
<dbReference type="PANTHER" id="PTHR42979">
    <property type="entry name" value="3-ISOPROPYLMALATE DEHYDROGENASE"/>
    <property type="match status" value="1"/>
</dbReference>
<evidence type="ECO:0000256" key="9">
    <source>
        <dbReference type="ARBA" id="ARBA00022605"/>
    </source>
</evidence>
<accession>A0A6N6VTG1</accession>
<dbReference type="NCBIfam" id="TIGR00169">
    <property type="entry name" value="leuB"/>
    <property type="match status" value="1"/>
</dbReference>
<dbReference type="GO" id="GO:0009098">
    <property type="term" value="P:L-leucine biosynthetic process"/>
    <property type="evidence" value="ECO:0007669"/>
    <property type="project" value="UniProtKB-UniRule"/>
</dbReference>
<dbReference type="PROSITE" id="PS00470">
    <property type="entry name" value="IDH_IMDH"/>
    <property type="match status" value="1"/>
</dbReference>
<dbReference type="AlphaFoldDB" id="A0A6N6VTG1"/>
<comment type="pathway">
    <text evidence="3 18">Amino-acid biosynthesis; L-leucine biosynthesis; L-leucine from 3-methyl-2-oxobutanoate: step 3/4.</text>
</comment>
<evidence type="ECO:0000313" key="21">
    <source>
        <dbReference type="Proteomes" id="UP000437748"/>
    </source>
</evidence>
<dbReference type="PANTHER" id="PTHR42979:SF1">
    <property type="entry name" value="3-ISOPROPYLMALATE DEHYDROGENASE"/>
    <property type="match status" value="1"/>
</dbReference>
<dbReference type="Gene3D" id="3.40.718.10">
    <property type="entry name" value="Isopropylmalate Dehydrogenase"/>
    <property type="match status" value="1"/>
</dbReference>
<reference evidence="20 21" key="1">
    <citation type="submission" date="2019-10" db="EMBL/GenBank/DDBJ databases">
        <title>New species of Slilvanegrellaceae.</title>
        <authorList>
            <person name="Pitt A."/>
            <person name="Hahn M.W."/>
        </authorList>
    </citation>
    <scope>NUCLEOTIDE SEQUENCE [LARGE SCALE GENOMIC DNA]</scope>
    <source>
        <strain evidence="20 21">SP-Ram-0.45-NSY-1</strain>
    </source>
</reference>
<name>A0A6N6VTG1_9BACT</name>
<dbReference type="GO" id="GO:0051287">
    <property type="term" value="F:NAD binding"/>
    <property type="evidence" value="ECO:0007669"/>
    <property type="project" value="InterPro"/>
</dbReference>
<dbReference type="InterPro" id="IPR004429">
    <property type="entry name" value="Isopropylmalate_DH"/>
</dbReference>
<evidence type="ECO:0000256" key="7">
    <source>
        <dbReference type="ARBA" id="ARBA00019276"/>
    </source>
</evidence>
<comment type="cofactor">
    <cofactor evidence="2">
        <name>Mn(2+)</name>
        <dbReference type="ChEBI" id="CHEBI:29035"/>
    </cofactor>
</comment>
<comment type="cofactor">
    <cofactor evidence="18">
        <name>Mg(2+)</name>
        <dbReference type="ChEBI" id="CHEBI:18420"/>
    </cofactor>
    <cofactor evidence="18">
        <name>Mn(2+)</name>
        <dbReference type="ChEBI" id="CHEBI:29035"/>
    </cofactor>
    <text evidence="18">Binds 1 Mg(2+) or Mn(2+) ion per subunit.</text>
</comment>
<evidence type="ECO:0000256" key="1">
    <source>
        <dbReference type="ARBA" id="ARBA00000624"/>
    </source>
</evidence>
<keyword evidence="15 18" id="KW-0100">Branched-chain amino acid biosynthesis</keyword>
<evidence type="ECO:0000256" key="12">
    <source>
        <dbReference type="ARBA" id="ARBA00023002"/>
    </source>
</evidence>
<dbReference type="RefSeq" id="WP_153418937.1">
    <property type="nucleotide sequence ID" value="NZ_WFLM01000002.1"/>
</dbReference>
<keyword evidence="13 18" id="KW-0520">NAD</keyword>
<evidence type="ECO:0000256" key="10">
    <source>
        <dbReference type="ARBA" id="ARBA00022723"/>
    </source>
</evidence>
<evidence type="ECO:0000256" key="2">
    <source>
        <dbReference type="ARBA" id="ARBA00001936"/>
    </source>
</evidence>
<dbReference type="Proteomes" id="UP000437748">
    <property type="component" value="Unassembled WGS sequence"/>
</dbReference>
<evidence type="ECO:0000313" key="20">
    <source>
        <dbReference type="EMBL" id="KAB8039620.1"/>
    </source>
</evidence>
<comment type="caution">
    <text evidence="20">The sequence shown here is derived from an EMBL/GenBank/DDBJ whole genome shotgun (WGS) entry which is preliminary data.</text>
</comment>
<keyword evidence="9" id="KW-0028">Amino-acid biosynthesis</keyword>
<sequence>MKRSIAILSGDGIGPEVMDQTIRIIKKIEEKFGHQFHLQYGDVGGVAYDKFEKHLPEMTHQICEYSDAILFGSVGGPLTESHLKKWQDCEKNSILVLRKKFQFSTNMRPIKVFRELNAISPLKESIVGANGIDFIILRELLGDVYTGEHKTYIENNLRTATDLSLYNEKQIKILAHHSFKVAQKRKSKVTSVDKANALDTSKLWRTIMNEVSNQYPDVFLEHMLVDNCAYQFMINPSQFDVIVTANLFGDILSDAAAGLTGSLGLIPSASFNEQGFALYEPSGGSAPNIAGKNIANPIAQILSFVLLLKHSFELYEEAILIEKAIHQTLKNGFRTQDICFSDNNYVSSSKFTDIILSFI</sequence>
<organism evidence="20 21">
    <name type="scientific">Silvanigrella paludirubra</name>
    <dbReference type="NCBI Taxonomy" id="2499159"/>
    <lineage>
        <taxon>Bacteria</taxon>
        <taxon>Pseudomonadati</taxon>
        <taxon>Bdellovibrionota</taxon>
        <taxon>Oligoflexia</taxon>
        <taxon>Silvanigrellales</taxon>
        <taxon>Silvanigrellaceae</taxon>
        <taxon>Silvanigrella</taxon>
    </lineage>
</organism>
<protein>
    <recommendedName>
        <fullName evidence="7 16">3-isopropylmalate dehydrogenase</fullName>
        <ecNumber evidence="6 16">1.1.1.85</ecNumber>
    </recommendedName>
</protein>
<comment type="catalytic activity">
    <reaction evidence="1 18">
        <text>(2R,3S)-3-isopropylmalate + NAD(+) = 4-methyl-2-oxopentanoate + CO2 + NADH</text>
        <dbReference type="Rhea" id="RHEA:32271"/>
        <dbReference type="ChEBI" id="CHEBI:16526"/>
        <dbReference type="ChEBI" id="CHEBI:17865"/>
        <dbReference type="ChEBI" id="CHEBI:35121"/>
        <dbReference type="ChEBI" id="CHEBI:57540"/>
        <dbReference type="ChEBI" id="CHEBI:57945"/>
        <dbReference type="EC" id="1.1.1.85"/>
    </reaction>
</comment>
<dbReference type="GO" id="GO:0000287">
    <property type="term" value="F:magnesium ion binding"/>
    <property type="evidence" value="ECO:0007669"/>
    <property type="project" value="InterPro"/>
</dbReference>
<proteinExistence type="inferred from homology"/>
<evidence type="ECO:0000256" key="8">
    <source>
        <dbReference type="ARBA" id="ARBA00022430"/>
    </source>
</evidence>
<dbReference type="GO" id="GO:0003862">
    <property type="term" value="F:3-isopropylmalate dehydrogenase activity"/>
    <property type="evidence" value="ECO:0007669"/>
    <property type="project" value="UniProtKB-UniRule"/>
</dbReference>
<gene>
    <name evidence="20" type="primary">leuB</name>
    <name evidence="20" type="ORF">GCL60_05005</name>
</gene>
<keyword evidence="8 18" id="KW-0432">Leucine biosynthesis</keyword>
<keyword evidence="12 17" id="KW-0560">Oxidoreductase</keyword>
<evidence type="ECO:0000256" key="4">
    <source>
        <dbReference type="ARBA" id="ARBA00008319"/>
    </source>
</evidence>
<feature type="domain" description="Isopropylmalate dehydrogenase-like" evidence="19">
    <location>
        <begin position="4"/>
        <end position="355"/>
    </location>
</feature>
<evidence type="ECO:0000256" key="13">
    <source>
        <dbReference type="ARBA" id="ARBA00023027"/>
    </source>
</evidence>
<dbReference type="FunFam" id="3.40.718.10:FF:000006">
    <property type="entry name" value="3-isopropylmalate dehydrogenase"/>
    <property type="match status" value="1"/>
</dbReference>